<feature type="chain" id="PRO_5039649117" description="peptidylprolyl isomerase" evidence="7">
    <location>
        <begin position="23"/>
        <end position="338"/>
    </location>
</feature>
<feature type="domain" description="PPIase FKBP-type" evidence="8">
    <location>
        <begin position="100"/>
        <end position="190"/>
    </location>
</feature>
<evidence type="ECO:0000256" key="7">
    <source>
        <dbReference type="SAM" id="SignalP"/>
    </source>
</evidence>
<evidence type="ECO:0000256" key="4">
    <source>
        <dbReference type="ARBA" id="ARBA00023110"/>
    </source>
</evidence>
<dbReference type="EC" id="5.2.1.8" evidence="3 6"/>
<dbReference type="AlphaFoldDB" id="A0A5C8ZHL9"/>
<feature type="domain" description="PPIase FKBP-type" evidence="8">
    <location>
        <begin position="249"/>
        <end position="338"/>
    </location>
</feature>
<evidence type="ECO:0000259" key="8">
    <source>
        <dbReference type="PROSITE" id="PS50059"/>
    </source>
</evidence>
<dbReference type="InterPro" id="IPR001179">
    <property type="entry name" value="PPIase_FKBP_dom"/>
</dbReference>
<evidence type="ECO:0000313" key="9">
    <source>
        <dbReference type="EMBL" id="TXR56649.1"/>
    </source>
</evidence>
<comment type="caution">
    <text evidence="9">The sequence shown here is derived from an EMBL/GenBank/DDBJ whole genome shotgun (WGS) entry which is preliminary data.</text>
</comment>
<accession>A0A5C8ZHL9</accession>
<dbReference type="Proteomes" id="UP000321234">
    <property type="component" value="Unassembled WGS sequence"/>
</dbReference>
<dbReference type="PANTHER" id="PTHR43811:SF19">
    <property type="entry name" value="39 KDA FK506-BINDING NUCLEAR PROTEIN"/>
    <property type="match status" value="1"/>
</dbReference>
<dbReference type="PROSITE" id="PS50059">
    <property type="entry name" value="FKBP_PPIASE"/>
    <property type="match status" value="2"/>
</dbReference>
<evidence type="ECO:0000256" key="5">
    <source>
        <dbReference type="ARBA" id="ARBA00023235"/>
    </source>
</evidence>
<keyword evidence="4 6" id="KW-0697">Rotamase</keyword>
<dbReference type="RefSeq" id="WP_147925778.1">
    <property type="nucleotide sequence ID" value="NZ_VKAC01000004.1"/>
</dbReference>
<dbReference type="Pfam" id="PF00254">
    <property type="entry name" value="FKBP_C"/>
    <property type="match status" value="2"/>
</dbReference>
<protein>
    <recommendedName>
        <fullName evidence="3 6">peptidylprolyl isomerase</fullName>
        <ecNumber evidence="3 6">5.2.1.8</ecNumber>
    </recommendedName>
</protein>
<dbReference type="GO" id="GO:0003755">
    <property type="term" value="F:peptidyl-prolyl cis-trans isomerase activity"/>
    <property type="evidence" value="ECO:0007669"/>
    <property type="project" value="UniProtKB-KW"/>
</dbReference>
<dbReference type="InterPro" id="IPR046357">
    <property type="entry name" value="PPIase_dom_sf"/>
</dbReference>
<evidence type="ECO:0000256" key="6">
    <source>
        <dbReference type="PROSITE-ProRule" id="PRU00277"/>
    </source>
</evidence>
<dbReference type="SUPFAM" id="SSF54534">
    <property type="entry name" value="FKBP-like"/>
    <property type="match status" value="2"/>
</dbReference>
<dbReference type="PANTHER" id="PTHR43811">
    <property type="entry name" value="FKBP-TYPE PEPTIDYL-PROLYL CIS-TRANS ISOMERASE FKPA"/>
    <property type="match status" value="1"/>
</dbReference>
<gene>
    <name evidence="9" type="ORF">FMM08_07690</name>
</gene>
<sequence>MIAVRRRPALVIPLVAGALALAGCSGGSGGGAADPSSAPSSAASSAAATADLSQVTVTAPAAGATGKDAVPIVAVPAGFSTTTTASKVLTEGDGKAAEVGDVLGVEFVGVNGKDGKTFGSSAWSGTPAQFVLGPGVIPGFTTALKGVKAGSQVLAAVAPADGYGPQGGLEQAGIGATDTLVYLIDVKSVSPGWATGTPEQAPLPAGVESVSVDQATHAPTIKITSGATPPSSLVSQVLIKGTGPAVQKGQHLTMQYTGVTWSTGQVFDSSWTRGTPFDFTLGSGQVIKGWDQGLEGVPVGSQVLLVIPPALGYGDQAQGDKIPAGSTLVFVVDVLAAQ</sequence>
<evidence type="ECO:0000256" key="3">
    <source>
        <dbReference type="ARBA" id="ARBA00013194"/>
    </source>
</evidence>
<dbReference type="Gene3D" id="3.10.50.40">
    <property type="match status" value="2"/>
</dbReference>
<organism evidence="9 10">
    <name type="scientific">Quadrisphaera setariae</name>
    <dbReference type="NCBI Taxonomy" id="2593304"/>
    <lineage>
        <taxon>Bacteria</taxon>
        <taxon>Bacillati</taxon>
        <taxon>Actinomycetota</taxon>
        <taxon>Actinomycetes</taxon>
        <taxon>Kineosporiales</taxon>
        <taxon>Kineosporiaceae</taxon>
        <taxon>Quadrisphaera</taxon>
    </lineage>
</organism>
<dbReference type="PROSITE" id="PS51257">
    <property type="entry name" value="PROKAR_LIPOPROTEIN"/>
    <property type="match status" value="1"/>
</dbReference>
<comment type="catalytic activity">
    <reaction evidence="1 6">
        <text>[protein]-peptidylproline (omega=180) = [protein]-peptidylproline (omega=0)</text>
        <dbReference type="Rhea" id="RHEA:16237"/>
        <dbReference type="Rhea" id="RHEA-COMP:10747"/>
        <dbReference type="Rhea" id="RHEA-COMP:10748"/>
        <dbReference type="ChEBI" id="CHEBI:83833"/>
        <dbReference type="ChEBI" id="CHEBI:83834"/>
        <dbReference type="EC" id="5.2.1.8"/>
    </reaction>
</comment>
<evidence type="ECO:0000256" key="2">
    <source>
        <dbReference type="ARBA" id="ARBA00006577"/>
    </source>
</evidence>
<feature type="signal peptide" evidence="7">
    <location>
        <begin position="1"/>
        <end position="22"/>
    </location>
</feature>
<proteinExistence type="inferred from homology"/>
<dbReference type="OrthoDB" id="25996at2"/>
<evidence type="ECO:0000313" key="10">
    <source>
        <dbReference type="Proteomes" id="UP000321234"/>
    </source>
</evidence>
<dbReference type="FunFam" id="3.10.50.40:FF:000006">
    <property type="entry name" value="Peptidyl-prolyl cis-trans isomerase"/>
    <property type="match status" value="1"/>
</dbReference>
<keyword evidence="7" id="KW-0732">Signal</keyword>
<evidence type="ECO:0000256" key="1">
    <source>
        <dbReference type="ARBA" id="ARBA00000971"/>
    </source>
</evidence>
<dbReference type="EMBL" id="VKAC01000004">
    <property type="protein sequence ID" value="TXR56649.1"/>
    <property type="molecule type" value="Genomic_DNA"/>
</dbReference>
<comment type="similarity">
    <text evidence="2">Belongs to the FKBP-type PPIase family.</text>
</comment>
<name>A0A5C8ZHL9_9ACTN</name>
<keyword evidence="10" id="KW-1185">Reference proteome</keyword>
<reference evidence="9 10" key="1">
    <citation type="submission" date="2019-07" db="EMBL/GenBank/DDBJ databases">
        <title>Quadrisphaera sp. strain DD2A genome sequencing and assembly.</title>
        <authorList>
            <person name="Kim I."/>
        </authorList>
    </citation>
    <scope>NUCLEOTIDE SEQUENCE [LARGE SCALE GENOMIC DNA]</scope>
    <source>
        <strain evidence="9 10">DD2A</strain>
    </source>
</reference>
<keyword evidence="5 6" id="KW-0413">Isomerase</keyword>